<reference evidence="2 3" key="1">
    <citation type="submission" date="2013-05" db="EMBL/GenBank/DDBJ databases">
        <title>The Genome Sequence of Actinomyces europaeus ACS-120-V-COL10B.</title>
        <authorList>
            <consortium name="The Broad Institute Genomics Platform"/>
            <person name="Earl A."/>
            <person name="Ward D."/>
            <person name="Feldgarden M."/>
            <person name="Gevers D."/>
            <person name="Saerens B."/>
            <person name="Vaneechoutte M."/>
            <person name="Walker B."/>
            <person name="Young S."/>
            <person name="Zeng Q."/>
            <person name="Gargeya S."/>
            <person name="Fitzgerald M."/>
            <person name="Haas B."/>
            <person name="Abouelleil A."/>
            <person name="Allen A.W."/>
            <person name="Alvarado L."/>
            <person name="Arachchi H.M."/>
            <person name="Berlin A.M."/>
            <person name="Chapman S.B."/>
            <person name="Gainer-Dewar J."/>
            <person name="Goldberg J."/>
            <person name="Griggs A."/>
            <person name="Gujja S."/>
            <person name="Hansen M."/>
            <person name="Howarth C."/>
            <person name="Imamovic A."/>
            <person name="Ireland A."/>
            <person name="Larimer J."/>
            <person name="McCowan C."/>
            <person name="Murphy C."/>
            <person name="Pearson M."/>
            <person name="Poon T.W."/>
            <person name="Priest M."/>
            <person name="Roberts A."/>
            <person name="Saif S."/>
            <person name="Shea T."/>
            <person name="Sisk P."/>
            <person name="Sykes S."/>
            <person name="Wortman J."/>
            <person name="Nusbaum C."/>
            <person name="Birren B."/>
        </authorList>
    </citation>
    <scope>NUCLEOTIDE SEQUENCE [LARGE SCALE GENOMIC DNA]</scope>
    <source>
        <strain evidence="2 3">ACS-120-V-Col10b</strain>
    </source>
</reference>
<dbReference type="InterPro" id="IPR021835">
    <property type="entry name" value="DUF3427"/>
</dbReference>
<keyword evidence="3" id="KW-1185">Reference proteome</keyword>
<comment type="caution">
    <text evidence="2">The sequence shown here is derived from an EMBL/GenBank/DDBJ whole genome shotgun (WGS) entry which is preliminary data.</text>
</comment>
<evidence type="ECO:0000259" key="1">
    <source>
        <dbReference type="Pfam" id="PF11907"/>
    </source>
</evidence>
<dbReference type="Pfam" id="PF11907">
    <property type="entry name" value="DUF3427"/>
    <property type="match status" value="1"/>
</dbReference>
<feature type="domain" description="DUF3427" evidence="1">
    <location>
        <begin position="42"/>
        <end position="189"/>
    </location>
</feature>
<dbReference type="Proteomes" id="UP000014387">
    <property type="component" value="Unassembled WGS sequence"/>
</dbReference>
<dbReference type="OrthoDB" id="9776021at2"/>
<dbReference type="AlphaFoldDB" id="A0A9W5RFQ0"/>
<gene>
    <name evidence="2" type="ORF">HMPREF9238_01276</name>
</gene>
<protein>
    <recommendedName>
        <fullName evidence="1">DUF3427 domain-containing protein</fullName>
    </recommendedName>
</protein>
<accession>A0A9W5RFQ0</accession>
<evidence type="ECO:0000313" key="2">
    <source>
        <dbReference type="EMBL" id="EPD31500.1"/>
    </source>
</evidence>
<evidence type="ECO:0000313" key="3">
    <source>
        <dbReference type="Proteomes" id="UP000014387"/>
    </source>
</evidence>
<organism evidence="2 3">
    <name type="scientific">Gleimia europaea ACS-120-V-Col10b</name>
    <dbReference type="NCBI Taxonomy" id="883069"/>
    <lineage>
        <taxon>Bacteria</taxon>
        <taxon>Bacillati</taxon>
        <taxon>Actinomycetota</taxon>
        <taxon>Actinomycetes</taxon>
        <taxon>Actinomycetales</taxon>
        <taxon>Actinomycetaceae</taxon>
        <taxon>Gleimia</taxon>
    </lineage>
</organism>
<name>A0A9W5RFQ0_9ACTO</name>
<dbReference type="EMBL" id="AGWN01000001">
    <property type="protein sequence ID" value="EPD31500.1"/>
    <property type="molecule type" value="Genomic_DNA"/>
</dbReference>
<proteinExistence type="predicted"/>
<dbReference type="RefSeq" id="WP_016444610.1">
    <property type="nucleotide sequence ID" value="NZ_KE150266.1"/>
</dbReference>
<sequence length="196" mass="21717">MQVLRSTPNLVDELRQIFVAVSDRTKKLYQHPAGEMGLWTPLKVGAAYTREELLAGIGVGYEFQGQAPGGVREGVKYCEYTNTEALLVTLVKSKADYSPNTLYRDFALTPTLFHWESQSNAGPHTKAGMRYLKEDSNIALFTREHKKDALGEGAAYTFAGPAHLVEAKGSRPMQITWELDHPLPPDLYMSARAVAS</sequence>